<evidence type="ECO:0000256" key="2">
    <source>
        <dbReference type="ARBA" id="ARBA00022679"/>
    </source>
</evidence>
<evidence type="ECO:0000256" key="4">
    <source>
        <dbReference type="ARBA" id="ARBA00022840"/>
    </source>
</evidence>
<keyword evidence="8" id="KW-1185">Reference proteome</keyword>
<evidence type="ECO:0000313" key="7">
    <source>
        <dbReference type="EMBL" id="OAY48812.1"/>
    </source>
</evidence>
<dbReference type="InterPro" id="IPR034646">
    <property type="entry name" value="ADCK3_dom"/>
</dbReference>
<dbReference type="CDD" id="cd13970">
    <property type="entry name" value="ABC1_ADCK3"/>
    <property type="match status" value="1"/>
</dbReference>
<dbReference type="PANTHER" id="PTHR43851:SF3">
    <property type="entry name" value="COENZYME Q8"/>
    <property type="match status" value="1"/>
</dbReference>
<evidence type="ECO:0000256" key="3">
    <source>
        <dbReference type="ARBA" id="ARBA00022741"/>
    </source>
</evidence>
<dbReference type="Proteomes" id="UP000091857">
    <property type="component" value="Chromosome 5"/>
</dbReference>
<dbReference type="OMA" id="PEYYVPR"/>
<keyword evidence="4" id="KW-0067">ATP-binding</keyword>
<dbReference type="InterPro" id="IPR011009">
    <property type="entry name" value="Kinase-like_dom_sf"/>
</dbReference>
<feature type="domain" description="ABC1 atypical kinase-like" evidence="6">
    <location>
        <begin position="254"/>
        <end position="494"/>
    </location>
</feature>
<proteinExistence type="inferred from homology"/>
<dbReference type="OrthoDB" id="201153at2759"/>
<dbReference type="STRING" id="3983.A0A2C9VS92"/>
<comment type="similarity">
    <text evidence="1">Belongs to the protein kinase superfamily. ADCK protein kinase family.</text>
</comment>
<dbReference type="GO" id="GO:0005524">
    <property type="term" value="F:ATP binding"/>
    <property type="evidence" value="ECO:0007669"/>
    <property type="project" value="UniProtKB-KW"/>
</dbReference>
<keyword evidence="3" id="KW-0547">Nucleotide-binding</keyword>
<reference evidence="8" key="1">
    <citation type="journal article" date="2016" name="Nat. Biotechnol.">
        <title>Sequencing wild and cultivated cassava and related species reveals extensive interspecific hybridization and genetic diversity.</title>
        <authorList>
            <person name="Bredeson J.V."/>
            <person name="Lyons J.B."/>
            <person name="Prochnik S.E."/>
            <person name="Wu G.A."/>
            <person name="Ha C.M."/>
            <person name="Edsinger-Gonzales E."/>
            <person name="Grimwood J."/>
            <person name="Schmutz J."/>
            <person name="Rabbi I.Y."/>
            <person name="Egesi C."/>
            <person name="Nauluvula P."/>
            <person name="Lebot V."/>
            <person name="Ndunguru J."/>
            <person name="Mkamilo G."/>
            <person name="Bart R.S."/>
            <person name="Setter T.L."/>
            <person name="Gleadow R.M."/>
            <person name="Kulakow P."/>
            <person name="Ferguson M.E."/>
            <person name="Rounsley S."/>
            <person name="Rokhsar D.S."/>
        </authorList>
    </citation>
    <scope>NUCLEOTIDE SEQUENCE [LARGE SCALE GENOMIC DNA]</scope>
    <source>
        <strain evidence="8">cv. AM560-2</strain>
    </source>
</reference>
<dbReference type="SUPFAM" id="SSF56112">
    <property type="entry name" value="Protein kinase-like (PK-like)"/>
    <property type="match status" value="1"/>
</dbReference>
<evidence type="ECO:0000259" key="6">
    <source>
        <dbReference type="Pfam" id="PF03109"/>
    </source>
</evidence>
<evidence type="ECO:0000313" key="8">
    <source>
        <dbReference type="Proteomes" id="UP000091857"/>
    </source>
</evidence>
<evidence type="ECO:0000256" key="1">
    <source>
        <dbReference type="ARBA" id="ARBA00009670"/>
    </source>
</evidence>
<feature type="region of interest" description="Disordered" evidence="5">
    <location>
        <begin position="84"/>
        <end position="103"/>
    </location>
</feature>
<name>A0A2C9VS92_MANES</name>
<gene>
    <name evidence="7" type="ORF">MANES_05G007100v8</name>
</gene>
<dbReference type="EMBL" id="CM004391">
    <property type="protein sequence ID" value="OAY48812.1"/>
    <property type="molecule type" value="Genomic_DNA"/>
</dbReference>
<evidence type="ECO:0000256" key="5">
    <source>
        <dbReference type="SAM" id="MobiDB-lite"/>
    </source>
</evidence>
<accession>A0A2C9VS92</accession>
<sequence>MSSFKHLGRLVSGVSLVVKEIATRSQALELPAGAGFQTLITSAAKKALVSVTDVSGLTKGKVREFSPPKSKESVVYFDHSADVAEPTPAQPHSPDDNGNSNVDVIAGNVVGEKDSRNELVDLEKDGLQSRNVETKGNAGSEGVASALPTELKRRKPRERRVPSTPFSRALGFAGLGVGLAWGTIQESTKRLVYGAPSSQDKQSALSPFLSEKNAERLALALCRMRGAALKLGQMLSIQDESLVPAPILAALDIVRQGADVMPRSQLNRVLDSELGSDWSTKLTSFDYEPIAAASIGQVHQAVTKDGMLVAMKIQYPGVANSIDSDIENVKLLLDYTNLIPKGLYLERAMKVAKEELSRECDYELEATNQKRFRKLLSDAKGFYVPMVIDELSSKRVLTTELISGIPIDKVALLDQETRNYVGTKLLELTLMELFVFRFMQTDPNWGNFLYDEATKTINLIDFGAARDYPKSFVDDYLRMVVACANCERDAVIEMSRRLGFLTGMESEIMLDAHVQAGLIVGLPFSKPNGFDFRSTNITQSVTNLGTTMLKHRLTPPPEESYSLHRKLSGAFLACIKLGATVPCRELLLEVYENYQFGEEKGEMLPRGSNS</sequence>
<protein>
    <recommendedName>
        <fullName evidence="6">ABC1 atypical kinase-like domain-containing protein</fullName>
    </recommendedName>
</protein>
<feature type="compositionally biased region" description="Basic and acidic residues" evidence="5">
    <location>
        <begin position="115"/>
        <end position="127"/>
    </location>
</feature>
<dbReference type="InterPro" id="IPR004147">
    <property type="entry name" value="ABC1_dom"/>
</dbReference>
<comment type="caution">
    <text evidence="7">The sequence shown here is derived from an EMBL/GenBank/DDBJ whole genome shotgun (WGS) entry which is preliminary data.</text>
</comment>
<dbReference type="PANTHER" id="PTHR43851">
    <property type="match status" value="1"/>
</dbReference>
<dbReference type="InterPro" id="IPR051409">
    <property type="entry name" value="Atypical_kinase_ADCK"/>
</dbReference>
<dbReference type="Pfam" id="PF03109">
    <property type="entry name" value="ABC1"/>
    <property type="match status" value="1"/>
</dbReference>
<feature type="region of interest" description="Disordered" evidence="5">
    <location>
        <begin position="115"/>
        <end position="163"/>
    </location>
</feature>
<dbReference type="GO" id="GO:0006744">
    <property type="term" value="P:ubiquinone biosynthetic process"/>
    <property type="evidence" value="ECO:0000318"/>
    <property type="project" value="GO_Central"/>
</dbReference>
<organism evidence="7 8">
    <name type="scientific">Manihot esculenta</name>
    <name type="common">Cassava</name>
    <name type="synonym">Jatropha manihot</name>
    <dbReference type="NCBI Taxonomy" id="3983"/>
    <lineage>
        <taxon>Eukaryota</taxon>
        <taxon>Viridiplantae</taxon>
        <taxon>Streptophyta</taxon>
        <taxon>Embryophyta</taxon>
        <taxon>Tracheophyta</taxon>
        <taxon>Spermatophyta</taxon>
        <taxon>Magnoliopsida</taxon>
        <taxon>eudicotyledons</taxon>
        <taxon>Gunneridae</taxon>
        <taxon>Pentapetalae</taxon>
        <taxon>rosids</taxon>
        <taxon>fabids</taxon>
        <taxon>Malpighiales</taxon>
        <taxon>Euphorbiaceae</taxon>
        <taxon>Crotonoideae</taxon>
        <taxon>Manihoteae</taxon>
        <taxon>Manihot</taxon>
    </lineage>
</organism>
<dbReference type="GO" id="GO:0016740">
    <property type="term" value="F:transferase activity"/>
    <property type="evidence" value="ECO:0007669"/>
    <property type="project" value="UniProtKB-KW"/>
</dbReference>
<keyword evidence="2" id="KW-0808">Transferase</keyword>
<dbReference type="AlphaFoldDB" id="A0A2C9VS92"/>
<dbReference type="Gramene" id="Manes.05G007100.1.v8.1">
    <property type="protein sequence ID" value="Manes.05G007100.1.v8.1.CDS"/>
    <property type="gene ID" value="Manes.05G007100.v8.1"/>
</dbReference>